<keyword evidence="1" id="KW-1133">Transmembrane helix</keyword>
<evidence type="ECO:0000313" key="3">
    <source>
        <dbReference type="Proteomes" id="UP001630127"/>
    </source>
</evidence>
<dbReference type="InterPro" id="IPR050307">
    <property type="entry name" value="Sterol_Desaturase_Related"/>
</dbReference>
<keyword evidence="3" id="KW-1185">Reference proteome</keyword>
<evidence type="ECO:0000256" key="1">
    <source>
        <dbReference type="SAM" id="Phobius"/>
    </source>
</evidence>
<protein>
    <submittedName>
        <fullName evidence="2">Uncharacterized protein</fullName>
    </submittedName>
</protein>
<dbReference type="AlphaFoldDB" id="A0ABD2ZBC0"/>
<dbReference type="PANTHER" id="PTHR11863">
    <property type="entry name" value="STEROL DESATURASE"/>
    <property type="match status" value="1"/>
</dbReference>
<feature type="transmembrane region" description="Helical" evidence="1">
    <location>
        <begin position="12"/>
        <end position="33"/>
    </location>
</feature>
<dbReference type="Proteomes" id="UP001630127">
    <property type="component" value="Unassembled WGS sequence"/>
</dbReference>
<dbReference type="EMBL" id="JBJUIK010000010">
    <property type="protein sequence ID" value="KAL3516748.1"/>
    <property type="molecule type" value="Genomic_DNA"/>
</dbReference>
<accession>A0ABD2ZBC0</accession>
<organism evidence="2 3">
    <name type="scientific">Cinchona calisaya</name>
    <dbReference type="NCBI Taxonomy" id="153742"/>
    <lineage>
        <taxon>Eukaryota</taxon>
        <taxon>Viridiplantae</taxon>
        <taxon>Streptophyta</taxon>
        <taxon>Embryophyta</taxon>
        <taxon>Tracheophyta</taxon>
        <taxon>Spermatophyta</taxon>
        <taxon>Magnoliopsida</taxon>
        <taxon>eudicotyledons</taxon>
        <taxon>Gunneridae</taxon>
        <taxon>Pentapetalae</taxon>
        <taxon>asterids</taxon>
        <taxon>lamiids</taxon>
        <taxon>Gentianales</taxon>
        <taxon>Rubiaceae</taxon>
        <taxon>Cinchonoideae</taxon>
        <taxon>Cinchoneae</taxon>
        <taxon>Cinchona</taxon>
    </lineage>
</organism>
<reference evidence="2 3" key="1">
    <citation type="submission" date="2024-11" db="EMBL/GenBank/DDBJ databases">
        <title>A near-complete genome assembly of Cinchona calisaya.</title>
        <authorList>
            <person name="Lian D.C."/>
            <person name="Zhao X.W."/>
            <person name="Wei L."/>
        </authorList>
    </citation>
    <scope>NUCLEOTIDE SEQUENCE [LARGE SCALE GENOMIC DNA]</scope>
    <source>
        <tissue evidence="2">Nenye</tissue>
    </source>
</reference>
<feature type="transmembrane region" description="Helical" evidence="1">
    <location>
        <begin position="99"/>
        <end position="116"/>
    </location>
</feature>
<sequence>MASKPGIFYDWPWAPLGNLKYVVLAPWVIHYTYSYKVKDASERNLPMFLIFPFLLSRIIHNQIWISLSRYRTAKGNNRIVDKSIEFEQIDRERNWDDNIIFNGIILYVVAMFGKTASMPFWRTDHHNFAACWSCGISLLLAPQSIAPPLPLLPLPSTPPCLNCHRAHYM</sequence>
<name>A0ABD2ZBC0_9GENT</name>
<keyword evidence="1" id="KW-0472">Membrane</keyword>
<proteinExistence type="predicted"/>
<keyword evidence="1" id="KW-0812">Transmembrane</keyword>
<comment type="caution">
    <text evidence="2">The sequence shown here is derived from an EMBL/GenBank/DDBJ whole genome shotgun (WGS) entry which is preliminary data.</text>
</comment>
<gene>
    <name evidence="2" type="ORF">ACH5RR_023650</name>
</gene>
<evidence type="ECO:0000313" key="2">
    <source>
        <dbReference type="EMBL" id="KAL3516748.1"/>
    </source>
</evidence>
<feature type="transmembrane region" description="Helical" evidence="1">
    <location>
        <begin position="45"/>
        <end position="65"/>
    </location>
</feature>